<sequence>MLMSIKRLSACALLALGMGTAATAQAHRAWMLPSATVLSGDNAWVTVDGAVSNSLFYFEHHPLRLERLEILSPTGAQVEAQNRAEGRYRSMFDVELTEEGTYTLQIHRQGAFARYKLDGEPKRWSGPVNRIDEIPASATDLQVSEIDSRMQVFVTRGAPSDANFKPTGQGIELVPLTHPNDLVTEEPVSFQFLVDGKPAEGLSLVLIRDGIRYRDQVGEIELTTNAEGKVELVFDEPGMYWLEVEREQPSQHIDGARRRLSYSATLEVLPL</sequence>
<gene>
    <name evidence="2" type="ORF">GCM10009104_15490</name>
</gene>
<dbReference type="Proteomes" id="UP001499915">
    <property type="component" value="Unassembled WGS sequence"/>
</dbReference>
<reference evidence="3" key="1">
    <citation type="journal article" date="2019" name="Int. J. Syst. Evol. Microbiol.">
        <title>The Global Catalogue of Microorganisms (GCM) 10K type strain sequencing project: providing services to taxonomists for standard genome sequencing and annotation.</title>
        <authorList>
            <consortium name="The Broad Institute Genomics Platform"/>
            <consortium name="The Broad Institute Genome Sequencing Center for Infectious Disease"/>
            <person name="Wu L."/>
            <person name="Ma J."/>
        </authorList>
    </citation>
    <scope>NUCLEOTIDE SEQUENCE [LARGE SCALE GENOMIC DNA]</scope>
    <source>
        <strain evidence="3">JCM 15134</strain>
    </source>
</reference>
<protein>
    <submittedName>
        <fullName evidence="2">DUF4198 domain-containing protein</fullName>
    </submittedName>
</protein>
<keyword evidence="1" id="KW-0732">Signal</keyword>
<dbReference type="Pfam" id="PF10670">
    <property type="entry name" value="DUF4198"/>
    <property type="match status" value="1"/>
</dbReference>
<evidence type="ECO:0000256" key="1">
    <source>
        <dbReference type="SAM" id="SignalP"/>
    </source>
</evidence>
<comment type="caution">
    <text evidence="2">The sequence shown here is derived from an EMBL/GenBank/DDBJ whole genome shotgun (WGS) entry which is preliminary data.</text>
</comment>
<name>A0ABP3TB32_9GAMM</name>
<dbReference type="EMBL" id="BAAAET010000002">
    <property type="protein sequence ID" value="GAA0689861.1"/>
    <property type="molecule type" value="Genomic_DNA"/>
</dbReference>
<dbReference type="InterPro" id="IPR019613">
    <property type="entry name" value="DUF4198"/>
</dbReference>
<organism evidence="2 3">
    <name type="scientific">Marinobacterium maritimum</name>
    <dbReference type="NCBI Taxonomy" id="500162"/>
    <lineage>
        <taxon>Bacteria</taxon>
        <taxon>Pseudomonadati</taxon>
        <taxon>Pseudomonadota</taxon>
        <taxon>Gammaproteobacteria</taxon>
        <taxon>Oceanospirillales</taxon>
        <taxon>Oceanospirillaceae</taxon>
        <taxon>Marinobacterium</taxon>
    </lineage>
</organism>
<keyword evidence="3" id="KW-1185">Reference proteome</keyword>
<feature type="chain" id="PRO_5046964668" evidence="1">
    <location>
        <begin position="27"/>
        <end position="271"/>
    </location>
</feature>
<accession>A0ABP3TB32</accession>
<proteinExistence type="predicted"/>
<evidence type="ECO:0000313" key="2">
    <source>
        <dbReference type="EMBL" id="GAA0689861.1"/>
    </source>
</evidence>
<feature type="signal peptide" evidence="1">
    <location>
        <begin position="1"/>
        <end position="26"/>
    </location>
</feature>
<evidence type="ECO:0000313" key="3">
    <source>
        <dbReference type="Proteomes" id="UP001499915"/>
    </source>
</evidence>